<dbReference type="InterPro" id="IPR036689">
    <property type="entry name" value="ESAT-6-like_sf"/>
</dbReference>
<dbReference type="InterPro" id="IPR010310">
    <property type="entry name" value="T7SS_ESAT-6-like"/>
</dbReference>
<dbReference type="SUPFAM" id="SSF140453">
    <property type="entry name" value="EsxAB dimer-like"/>
    <property type="match status" value="1"/>
</dbReference>
<evidence type="ECO:0000313" key="2">
    <source>
        <dbReference type="Proteomes" id="UP000179636"/>
    </source>
</evidence>
<dbReference type="STRING" id="1908205.BKG60_05045"/>
<gene>
    <name evidence="1" type="ORF">BKG61_24235</name>
</gene>
<evidence type="ECO:0008006" key="3">
    <source>
        <dbReference type="Google" id="ProtNLM"/>
    </source>
</evidence>
<dbReference type="Pfam" id="PF06013">
    <property type="entry name" value="WXG100"/>
    <property type="match status" value="1"/>
</dbReference>
<name>A0A1Q9WG35_9MYCO</name>
<organism evidence="1 2">
    <name type="scientific">Mycobacterium syngnathidarum</name>
    <dbReference type="NCBI Taxonomy" id="1908205"/>
    <lineage>
        <taxon>Bacteria</taxon>
        <taxon>Bacillati</taxon>
        <taxon>Actinomycetota</taxon>
        <taxon>Actinomycetes</taxon>
        <taxon>Mycobacteriales</taxon>
        <taxon>Mycobacteriaceae</taxon>
        <taxon>Mycobacterium</taxon>
    </lineage>
</organism>
<evidence type="ECO:0000313" key="1">
    <source>
        <dbReference type="EMBL" id="OHT92463.1"/>
    </source>
</evidence>
<accession>A0A1S1JRY7</accession>
<sequence>MNPDVLVAGSQRLHDIHDEMRSVLDTLHTAQDRLRSTWTGQTSDIADTRFSELLANVSKHLDDLAHDADQLHTAAGLYRTEDNESGAVIAEQM</sequence>
<accession>A0A1Q9WG35</accession>
<reference evidence="1 2" key="1">
    <citation type="submission" date="2016-10" db="EMBL/GenBank/DDBJ databases">
        <title>Evaluation of Human, Animal and Environmental Mycobacterium chelonae Isolates by Core Genome Phylogenomic Analysis, Targeted Gene Comparison, and Anti-microbial Susceptibility Patterns: A Tale of Mistaken Identities.</title>
        <authorList>
            <person name="Fogelson S.B."/>
            <person name="Camus A.C."/>
            <person name="Lorenz W."/>
            <person name="Vasireddy R."/>
            <person name="Vasireddy S."/>
            <person name="Smith T."/>
            <person name="Brown-Elliott B.A."/>
            <person name="Wallace R.J.Jr."/>
            <person name="Hasan N.A."/>
            <person name="Reischl U."/>
            <person name="Sanchez S."/>
        </authorList>
    </citation>
    <scope>NUCLEOTIDE SEQUENCE [LARGE SCALE GENOMIC DNA]</scope>
    <source>
        <strain evidence="1 2">24999</strain>
    </source>
</reference>
<protein>
    <recommendedName>
        <fullName evidence="3">ESAT-6-like protein</fullName>
    </recommendedName>
</protein>
<proteinExistence type="predicted"/>
<dbReference type="AlphaFoldDB" id="A0A1Q9WG35"/>
<dbReference type="EMBL" id="MLHV01000029">
    <property type="protein sequence ID" value="OHT92463.1"/>
    <property type="molecule type" value="Genomic_DNA"/>
</dbReference>
<keyword evidence="2" id="KW-1185">Reference proteome</keyword>
<comment type="caution">
    <text evidence="1">The sequence shown here is derived from an EMBL/GenBank/DDBJ whole genome shotgun (WGS) entry which is preliminary data.</text>
</comment>
<dbReference type="Proteomes" id="UP000179636">
    <property type="component" value="Unassembled WGS sequence"/>
</dbReference>
<dbReference type="Gene3D" id="1.10.287.1060">
    <property type="entry name" value="ESAT-6-like"/>
    <property type="match status" value="1"/>
</dbReference>